<dbReference type="InterPro" id="IPR020848">
    <property type="entry name" value="AP_endonuclease_F1_CS"/>
</dbReference>
<dbReference type="SUPFAM" id="SSF56219">
    <property type="entry name" value="DNase I-like"/>
    <property type="match status" value="1"/>
</dbReference>
<dbReference type="InterPro" id="IPR037493">
    <property type="entry name" value="ExoIII-like"/>
</dbReference>
<feature type="site" description="Interaction with DNA substrate" evidence="8">
    <location>
        <position position="247"/>
    </location>
</feature>
<comment type="caution">
    <text evidence="10">The sequence shown here is derived from an EMBL/GenBank/DDBJ whole genome shotgun (WGS) entry which is preliminary data.</text>
</comment>
<comment type="cofactor">
    <cofactor evidence="1">
        <name>Mn(2+)</name>
        <dbReference type="ChEBI" id="CHEBI:29035"/>
    </cofactor>
</comment>
<dbReference type="EC" id="3.1.11.2" evidence="10"/>
<dbReference type="AlphaFoldDB" id="A0A4Q7DGR5"/>
<dbReference type="RefSeq" id="WP_130154448.1">
    <property type="nucleotide sequence ID" value="NZ_SCFB01000014.1"/>
</dbReference>
<keyword evidence="5 7" id="KW-0460">Magnesium</keyword>
<feature type="binding site" evidence="7">
    <location>
        <position position="148"/>
    </location>
    <ligand>
        <name>Mg(2+)</name>
        <dbReference type="ChEBI" id="CHEBI:18420"/>
        <label>1</label>
    </ligand>
</feature>
<feature type="binding site" evidence="7">
    <location>
        <position position="146"/>
    </location>
    <ligand>
        <name>Mg(2+)</name>
        <dbReference type="ChEBI" id="CHEBI:18420"/>
        <label>1</label>
    </ligand>
</feature>
<keyword evidence="3 7" id="KW-0479">Metal-binding</keyword>
<evidence type="ECO:0000313" key="11">
    <source>
        <dbReference type="Proteomes" id="UP000293550"/>
    </source>
</evidence>
<dbReference type="PANTHER" id="PTHR43250:SF2">
    <property type="entry name" value="EXODEOXYRIBONUCLEASE III"/>
    <property type="match status" value="1"/>
</dbReference>
<evidence type="ECO:0000313" key="10">
    <source>
        <dbReference type="EMBL" id="RZI45398.1"/>
    </source>
</evidence>
<dbReference type="CDD" id="cd09086">
    <property type="entry name" value="ExoIII-like_AP-endo"/>
    <property type="match status" value="1"/>
</dbReference>
<evidence type="ECO:0000259" key="9">
    <source>
        <dbReference type="Pfam" id="PF03372"/>
    </source>
</evidence>
<proteinExistence type="inferred from homology"/>
<accession>A0A4Q7DGR5</accession>
<gene>
    <name evidence="10" type="primary">xth</name>
    <name evidence="10" type="ORF">EQU50_07175</name>
</gene>
<dbReference type="OrthoDB" id="9803914at2"/>
<dbReference type="PANTHER" id="PTHR43250">
    <property type="entry name" value="EXODEOXYRIBONUCLEASE III"/>
    <property type="match status" value="1"/>
</dbReference>
<dbReference type="GO" id="GO:0046872">
    <property type="term" value="F:metal ion binding"/>
    <property type="evidence" value="ECO:0007669"/>
    <property type="project" value="UniProtKB-KW"/>
</dbReference>
<feature type="binding site" evidence="7">
    <location>
        <position position="247"/>
    </location>
    <ligand>
        <name>Mg(2+)</name>
        <dbReference type="ChEBI" id="CHEBI:18420"/>
        <label>1</label>
    </ligand>
</feature>
<evidence type="ECO:0000256" key="8">
    <source>
        <dbReference type="PIRSR" id="PIRSR604808-3"/>
    </source>
</evidence>
<dbReference type="Proteomes" id="UP000293550">
    <property type="component" value="Unassembled WGS sequence"/>
</dbReference>
<protein>
    <submittedName>
        <fullName evidence="10">Exodeoxyribonuclease III</fullName>
        <ecNumber evidence="10">3.1.11.2</ecNumber>
    </submittedName>
</protein>
<feature type="binding site" evidence="7">
    <location>
        <position position="246"/>
    </location>
    <ligand>
        <name>Mg(2+)</name>
        <dbReference type="ChEBI" id="CHEBI:18420"/>
        <label>1</label>
    </ligand>
</feature>
<evidence type="ECO:0000256" key="7">
    <source>
        <dbReference type="PIRSR" id="PIRSR604808-2"/>
    </source>
</evidence>
<feature type="active site" evidence="6">
    <location>
        <position position="105"/>
    </location>
</feature>
<dbReference type="InterPro" id="IPR036691">
    <property type="entry name" value="Endo/exonu/phosph_ase_sf"/>
</dbReference>
<feature type="binding site" evidence="7">
    <location>
        <position position="7"/>
    </location>
    <ligand>
        <name>Mg(2+)</name>
        <dbReference type="ChEBI" id="CHEBI:18420"/>
        <label>1</label>
    </ligand>
</feature>
<evidence type="ECO:0000256" key="2">
    <source>
        <dbReference type="ARBA" id="ARBA00007092"/>
    </source>
</evidence>
<dbReference type="NCBIfam" id="TIGR00633">
    <property type="entry name" value="xth"/>
    <property type="match status" value="1"/>
</dbReference>
<dbReference type="PROSITE" id="PS00728">
    <property type="entry name" value="AP_NUCLEASE_F1_3"/>
    <property type="match status" value="1"/>
</dbReference>
<dbReference type="GO" id="GO:0006281">
    <property type="term" value="P:DNA repair"/>
    <property type="evidence" value="ECO:0007669"/>
    <property type="project" value="InterPro"/>
</dbReference>
<dbReference type="Gene3D" id="3.60.10.10">
    <property type="entry name" value="Endonuclease/exonuclease/phosphatase"/>
    <property type="match status" value="1"/>
</dbReference>
<keyword evidence="4 10" id="KW-0378">Hydrolase</keyword>
<dbReference type="GO" id="GO:0004519">
    <property type="term" value="F:endonuclease activity"/>
    <property type="evidence" value="ECO:0007669"/>
    <property type="project" value="InterPro"/>
</dbReference>
<feature type="active site" description="Proton donor/acceptor" evidence="6">
    <location>
        <position position="146"/>
    </location>
</feature>
<comment type="cofactor">
    <cofactor evidence="7">
        <name>Mg(2+)</name>
        <dbReference type="ChEBI" id="CHEBI:18420"/>
    </cofactor>
    <cofactor evidence="7">
        <name>Mn(2+)</name>
        <dbReference type="ChEBI" id="CHEBI:29035"/>
    </cofactor>
    <text evidence="7">Probably binds two magnesium or manganese ions per subunit.</text>
</comment>
<feature type="site" description="Important for catalytic activity" evidence="8">
    <location>
        <position position="217"/>
    </location>
</feature>
<evidence type="ECO:0000256" key="1">
    <source>
        <dbReference type="ARBA" id="ARBA00001936"/>
    </source>
</evidence>
<dbReference type="InterPro" id="IPR020847">
    <property type="entry name" value="AP_endonuclease_F1_BS"/>
</dbReference>
<reference evidence="10 11" key="1">
    <citation type="submission" date="2018-10" db="EMBL/GenBank/DDBJ databases">
        <title>An updated phylogeny of the Alphaproteobacteria reveals that the parasitic Rickettsiales and Holosporales have independent origins.</title>
        <authorList>
            <person name="Munoz-Gomez S.A."/>
            <person name="Hess S."/>
            <person name="Burger G."/>
            <person name="Lang B.F."/>
            <person name="Susko E."/>
            <person name="Slamovits C.H."/>
            <person name="Roger A.J."/>
        </authorList>
    </citation>
    <scope>NUCLEOTIDE SEQUENCE [LARGE SCALE GENOMIC DNA]</scope>
    <source>
        <strain evidence="10">HOLO01</strain>
    </source>
</reference>
<feature type="site" description="Transition state stabilizer" evidence="8">
    <location>
        <position position="148"/>
    </location>
</feature>
<dbReference type="InterPro" id="IPR005135">
    <property type="entry name" value="Endo/exonuclease/phosphatase"/>
</dbReference>
<sequence>MKIVTWNVNSIRVRLPNVTRWLNNHQPDVVLLQELKCLNEAFPRQELEDLGYNVAVHGQKTYNGVAILSKSPIEDITYGLPNFSEDLQARYIEAVVGKVRVASVYIPNGQEVGSPAYVYKMAFLGKLHSHLQHLLTYDEACVIGGDYNIAPTDQDVYDAGVWADKVLCSKPERKAFQALCHLGYQDAVRLRHPGVGPFTWWDYRAGAFLANKGLRIDHLLLSPLATDRLQDCGVDAAPRADEKASDHAPVWCTLNV</sequence>
<evidence type="ECO:0000256" key="5">
    <source>
        <dbReference type="ARBA" id="ARBA00022842"/>
    </source>
</evidence>
<keyword evidence="11" id="KW-1185">Reference proteome</keyword>
<keyword evidence="7" id="KW-0464">Manganese</keyword>
<organism evidence="10 11">
    <name type="scientific">Candidatus Finniella inopinata</name>
    <dbReference type="NCBI Taxonomy" id="1696036"/>
    <lineage>
        <taxon>Bacteria</taxon>
        <taxon>Pseudomonadati</taxon>
        <taxon>Pseudomonadota</taxon>
        <taxon>Alphaproteobacteria</taxon>
        <taxon>Holosporales</taxon>
        <taxon>Candidatus Paracaedibacteraceae</taxon>
        <taxon>Candidatus Finniella</taxon>
    </lineage>
</organism>
<feature type="binding site" evidence="7">
    <location>
        <position position="34"/>
    </location>
    <ligand>
        <name>Mg(2+)</name>
        <dbReference type="ChEBI" id="CHEBI:18420"/>
        <label>1</label>
    </ligand>
</feature>
<dbReference type="EMBL" id="SCFB01000014">
    <property type="protein sequence ID" value="RZI45398.1"/>
    <property type="molecule type" value="Genomic_DNA"/>
</dbReference>
<evidence type="ECO:0000256" key="3">
    <source>
        <dbReference type="ARBA" id="ARBA00022723"/>
    </source>
</evidence>
<dbReference type="PROSITE" id="PS51435">
    <property type="entry name" value="AP_NUCLEASE_F1_4"/>
    <property type="match status" value="1"/>
</dbReference>
<dbReference type="GO" id="GO:0003677">
    <property type="term" value="F:DNA binding"/>
    <property type="evidence" value="ECO:0007669"/>
    <property type="project" value="InterPro"/>
</dbReference>
<feature type="domain" description="Endonuclease/exonuclease/phosphatase" evidence="9">
    <location>
        <begin position="4"/>
        <end position="247"/>
    </location>
</feature>
<comment type="similarity">
    <text evidence="2">Belongs to the DNA repair enzymes AP/ExoA family.</text>
</comment>
<dbReference type="NCBIfam" id="TIGR00195">
    <property type="entry name" value="exoDNase_III"/>
    <property type="match status" value="1"/>
</dbReference>
<dbReference type="GO" id="GO:0008311">
    <property type="term" value="F:double-stranded DNA 3'-5' DNA exonuclease activity"/>
    <property type="evidence" value="ECO:0007669"/>
    <property type="project" value="UniProtKB-EC"/>
</dbReference>
<evidence type="ECO:0000256" key="4">
    <source>
        <dbReference type="ARBA" id="ARBA00022801"/>
    </source>
</evidence>
<evidence type="ECO:0000256" key="6">
    <source>
        <dbReference type="PIRSR" id="PIRSR604808-1"/>
    </source>
</evidence>
<name>A0A4Q7DGR5_9PROT</name>
<dbReference type="PROSITE" id="PS00726">
    <property type="entry name" value="AP_NUCLEASE_F1_1"/>
    <property type="match status" value="1"/>
</dbReference>
<feature type="active site" description="Proton acceptor" evidence="6">
    <location>
        <position position="247"/>
    </location>
</feature>
<dbReference type="Pfam" id="PF03372">
    <property type="entry name" value="Exo_endo_phos"/>
    <property type="match status" value="1"/>
</dbReference>
<dbReference type="InterPro" id="IPR004808">
    <property type="entry name" value="AP_endonuc_1"/>
</dbReference>